<name>A0ABY6JA14_9ENTR</name>
<dbReference type="Proteomes" id="UP001156318">
    <property type="component" value="Chromosome"/>
</dbReference>
<feature type="domain" description="EF-hand" evidence="1">
    <location>
        <begin position="446"/>
        <end position="481"/>
    </location>
</feature>
<evidence type="ECO:0000313" key="3">
    <source>
        <dbReference type="Proteomes" id="UP001156318"/>
    </source>
</evidence>
<sequence>METRYPIRKADGKDFAGPDEILALLRNERHGQWLAGNNGMWHGGIHISRESAPLAVISAESAEGAVPLQCIAQGEIVAWRLQQDYHQQPYGEAAEGEEAINLKYSSAFVLVRSVHKPDENPATWLTFYTLYMHLAPLSCFPKMVVYEVTPEGDGLSKRRYSGTETSGQVAPHSFGALSAGQKVIVEQEMMFLVPQRHRGRDGQRLPDVPFQFGLARNIKDGAPSGEKFWTSVMPQFVAPAGEKYAYLPDWMDKAVQNGTMDAVVVPPQPIAIRAGDAIGFLAQDDAPVTGGAVQSDWFMHIEVLSNDANMPAFLSNPGHLTKGTLYIEVQAGQPLYRCEERDGKKILTPLENTSDAEAGKLLRRDDAKPWKDEAGISWYLIKPETWIKQDGIKEIIQHDLKALRFTPLEQEPAKDFQQSLGEQWLGKAFSFIGGAIHPERALESQELSEYYSQIAKVLDANGDGKISSTELDLYRSAVLQGLRNRNEEVEMLLRRIIVKHESEWYGKSSHPRWQTLLDTLPKAGQDYAKIWIDNHEWMSQVPALAKDEAVWHFHPVEFLPILESNKCDCEEIYGDKFTVTRYGKVYGPIHRGNISLKSYSRWDILVAEGKITLDEKQILIAMSENEGNMDAIQSYDSEVITAGAMQKTVKDTYKPDSIPPRDFRGKGEFSTQFAKFRDLYPEQYNRFAISCGWSVEGTGSSATLYYSDADLTNGKKITELDLKKLIRKGCDISTYGKVVHNKPLAALLKVITLPEYLDIQVLDFIDRLHDAESIKITSTTMIKSYIKSKFGRAIVLDHSVNRPGLVKKNFKSAIDNFYAHNPGINRNPDMWGIDFDANEKKLLEEYKLTRDMTDALNRFNSLKGKL</sequence>
<dbReference type="InterPro" id="IPR002048">
    <property type="entry name" value="EF_hand_dom"/>
</dbReference>
<protein>
    <recommendedName>
        <fullName evidence="1">EF-hand domain-containing protein</fullName>
    </recommendedName>
</protein>
<dbReference type="EMBL" id="CP074352">
    <property type="protein sequence ID" value="UYU30686.1"/>
    <property type="molecule type" value="Genomic_DNA"/>
</dbReference>
<dbReference type="PROSITE" id="PS00018">
    <property type="entry name" value="EF_HAND_1"/>
    <property type="match status" value="1"/>
</dbReference>
<reference evidence="2 3" key="1">
    <citation type="submission" date="2021-05" db="EMBL/GenBank/DDBJ databases">
        <title>Isolation, identification, and the growth promoting effects of Pantoea dispersa strain YSD J2 from the aboveground leaves of Cyperus esculentus L.Var. Sativus.</title>
        <authorList>
            <person name="Wang S."/>
            <person name="Tang X.M."/>
            <person name="Huang Y.N."/>
        </authorList>
    </citation>
    <scope>NUCLEOTIDE SEQUENCE [LARGE SCALE GENOMIC DNA]</scope>
    <source>
        <strain evidence="3">YSD YN2</strain>
    </source>
</reference>
<evidence type="ECO:0000259" key="1">
    <source>
        <dbReference type="PROSITE" id="PS50222"/>
    </source>
</evidence>
<keyword evidence="3" id="KW-1185">Reference proteome</keyword>
<accession>A0ABY6JA14</accession>
<dbReference type="PROSITE" id="PS50222">
    <property type="entry name" value="EF_HAND_2"/>
    <property type="match status" value="1"/>
</dbReference>
<proteinExistence type="predicted"/>
<dbReference type="InterPro" id="IPR018247">
    <property type="entry name" value="EF_Hand_1_Ca_BS"/>
</dbReference>
<organism evidence="2 3">
    <name type="scientific">Siccibacter colletis</name>
    <dbReference type="NCBI Taxonomy" id="1505757"/>
    <lineage>
        <taxon>Bacteria</taxon>
        <taxon>Pseudomonadati</taxon>
        <taxon>Pseudomonadota</taxon>
        <taxon>Gammaproteobacteria</taxon>
        <taxon>Enterobacterales</taxon>
        <taxon>Enterobacteriaceae</taxon>
        <taxon>Siccibacter</taxon>
    </lineage>
</organism>
<dbReference type="RefSeq" id="WP_264384378.1">
    <property type="nucleotide sequence ID" value="NZ_CP074352.1"/>
</dbReference>
<evidence type="ECO:0000313" key="2">
    <source>
        <dbReference type="EMBL" id="UYU30686.1"/>
    </source>
</evidence>
<gene>
    <name evidence="2" type="ORF">KFZ77_12480</name>
</gene>